<evidence type="ECO:0000313" key="2">
    <source>
        <dbReference type="Proteomes" id="UP000021053"/>
    </source>
</evidence>
<accession>A0A010YXY1</accession>
<dbReference type="HOGENOM" id="CLU_071811_0_0_11"/>
<keyword evidence="2" id="KW-1185">Reference proteome</keyword>
<dbReference type="Pfam" id="PF25283">
    <property type="entry name" value="DUF7873"/>
    <property type="match status" value="1"/>
</dbReference>
<dbReference type="OrthoDB" id="447082at2"/>
<dbReference type="AlphaFoldDB" id="A0A010YXY1"/>
<organism evidence="1 2">
    <name type="scientific">Cryptosporangium arvum DSM 44712</name>
    <dbReference type="NCBI Taxonomy" id="927661"/>
    <lineage>
        <taxon>Bacteria</taxon>
        <taxon>Bacillati</taxon>
        <taxon>Actinomycetota</taxon>
        <taxon>Actinomycetes</taxon>
        <taxon>Cryptosporangiales</taxon>
        <taxon>Cryptosporangiaceae</taxon>
        <taxon>Cryptosporangium</taxon>
    </lineage>
</organism>
<reference evidence="1 2" key="1">
    <citation type="submission" date="2013-07" db="EMBL/GenBank/DDBJ databases">
        <authorList>
            <consortium name="DOE Joint Genome Institute"/>
            <person name="Eisen J."/>
            <person name="Huntemann M."/>
            <person name="Han J."/>
            <person name="Chen A."/>
            <person name="Kyrpides N."/>
            <person name="Mavromatis K."/>
            <person name="Markowitz V."/>
            <person name="Palaniappan K."/>
            <person name="Ivanova N."/>
            <person name="Schaumberg A."/>
            <person name="Pati A."/>
            <person name="Liolios K."/>
            <person name="Nordberg H.P."/>
            <person name="Cantor M.N."/>
            <person name="Hua S.X."/>
            <person name="Woyke T."/>
        </authorList>
    </citation>
    <scope>NUCLEOTIDE SEQUENCE [LARGE SCALE GENOMIC DNA]</scope>
    <source>
        <strain evidence="1 2">DSM 44712</strain>
    </source>
</reference>
<dbReference type="Proteomes" id="UP000021053">
    <property type="component" value="Unassembled WGS sequence"/>
</dbReference>
<dbReference type="PATRIC" id="fig|927661.3.peg.1104"/>
<evidence type="ECO:0000313" key="1">
    <source>
        <dbReference type="EMBL" id="EXG80063.1"/>
    </source>
</evidence>
<proteinExistence type="predicted"/>
<dbReference type="RefSeq" id="WP_051569788.1">
    <property type="nucleotide sequence ID" value="NZ_KK073874.1"/>
</dbReference>
<gene>
    <name evidence="1" type="ORF">CryarDRAFT_1127</name>
</gene>
<dbReference type="EMBL" id="JFBT01000001">
    <property type="protein sequence ID" value="EXG80063.1"/>
    <property type="molecule type" value="Genomic_DNA"/>
</dbReference>
<name>A0A010YXY1_9ACTN</name>
<dbReference type="InterPro" id="IPR057195">
    <property type="entry name" value="DUF7873"/>
</dbReference>
<protein>
    <submittedName>
        <fullName evidence="1">Uncharacterized protein</fullName>
    </submittedName>
</protein>
<sequence length="257" mass="28269">MTTTAQAPGRTTLLNQIVAIEKSVKARAKDAQSAIHQQMQRGSLDAALTGLIRTYRPIDDEGVRLPDERTRVQVHVEELLDEAARTLSRLFDVTASKDETNTRARGDIVVDGETIAADVPVTFLMTAEKELVDWRGVLAKLPVLDIAEAWTRDVDAEAYRSEPRETTRTAKVPRVQVLYEATEKHPAQVTSYNEDVVVGFWTTVKLSGAIPAGRKATLLDRVDKLVAAVRMAREQANLAAVVDKPLGAALTGYLLRE</sequence>
<comment type="caution">
    <text evidence="1">The sequence shown here is derived from an EMBL/GenBank/DDBJ whole genome shotgun (WGS) entry which is preliminary data.</text>
</comment>